<dbReference type="InterPro" id="IPR056789">
    <property type="entry name" value="LRR_R13L1-DRL21"/>
</dbReference>
<dbReference type="InterPro" id="IPR041118">
    <property type="entry name" value="Rx_N"/>
</dbReference>
<evidence type="ECO:0000259" key="4">
    <source>
        <dbReference type="Pfam" id="PF18052"/>
    </source>
</evidence>
<keyword evidence="1" id="KW-0677">Repeat</keyword>
<evidence type="ECO:0000256" key="1">
    <source>
        <dbReference type="ARBA" id="ARBA00022737"/>
    </source>
</evidence>
<evidence type="ECO:0000313" key="6">
    <source>
        <dbReference type="EMBL" id="KAF4394756.1"/>
    </source>
</evidence>
<protein>
    <recommendedName>
        <fullName evidence="8">Rx N-terminal domain-containing protein</fullName>
    </recommendedName>
</protein>
<keyword evidence="3" id="KW-0611">Plant defense</keyword>
<comment type="caution">
    <text evidence="6">The sequence shown here is derived from an EMBL/GenBank/DDBJ whole genome shotgun (WGS) entry which is preliminary data.</text>
</comment>
<dbReference type="InterPro" id="IPR038005">
    <property type="entry name" value="RX-like_CC"/>
</dbReference>
<evidence type="ECO:0000313" key="7">
    <source>
        <dbReference type="Proteomes" id="UP000525078"/>
    </source>
</evidence>
<dbReference type="SUPFAM" id="SSF52047">
    <property type="entry name" value="RNI-like"/>
    <property type="match status" value="1"/>
</dbReference>
<dbReference type="AlphaFoldDB" id="A0A7J6HHI7"/>
<evidence type="ECO:0000256" key="3">
    <source>
        <dbReference type="ARBA" id="ARBA00022821"/>
    </source>
</evidence>
<feature type="domain" description="Disease resistance N-terminal" evidence="4">
    <location>
        <begin position="5"/>
        <end position="80"/>
    </location>
</feature>
<dbReference type="GO" id="GO:0000166">
    <property type="term" value="F:nucleotide binding"/>
    <property type="evidence" value="ECO:0007669"/>
    <property type="project" value="UniProtKB-KW"/>
</dbReference>
<evidence type="ECO:0000259" key="5">
    <source>
        <dbReference type="Pfam" id="PF25019"/>
    </source>
</evidence>
<dbReference type="GO" id="GO:0006952">
    <property type="term" value="P:defense response"/>
    <property type="evidence" value="ECO:0007669"/>
    <property type="project" value="UniProtKB-KW"/>
</dbReference>
<dbReference type="CDD" id="cd14798">
    <property type="entry name" value="RX-CC_like"/>
    <property type="match status" value="1"/>
</dbReference>
<gene>
    <name evidence="6" type="ORF">F8388_015662</name>
</gene>
<name>A0A7J6HHI7_CANSA</name>
<sequence length="195" mass="22030">MAEAFLTVLLENLSSLLQNQIGILLGIDKEMQRICSMLSTIVVVIEDAEERQLSDRSIKNWLQKLIDVSSELEDILDDCCEMEAFRLELGNLDKVRRPKEARFANLSGKRNLKRLHLSWNTNENESEDNAKDVLEALAPSTGLTELNIQGYKGCENLSSLPTSIQMLTNLKKLSIEMCPNLEKRCEKEVGAISVY</sequence>
<dbReference type="Pfam" id="PF25019">
    <property type="entry name" value="LRR_R13L1-DRL21"/>
    <property type="match status" value="1"/>
</dbReference>
<keyword evidence="2" id="KW-0547">Nucleotide-binding</keyword>
<evidence type="ECO:0008006" key="8">
    <source>
        <dbReference type="Google" id="ProtNLM"/>
    </source>
</evidence>
<evidence type="ECO:0000256" key="2">
    <source>
        <dbReference type="ARBA" id="ARBA00022741"/>
    </source>
</evidence>
<dbReference type="Gene3D" id="1.20.5.4130">
    <property type="match status" value="1"/>
</dbReference>
<dbReference type="Pfam" id="PF18052">
    <property type="entry name" value="Rx_N"/>
    <property type="match status" value="1"/>
</dbReference>
<dbReference type="Proteomes" id="UP000525078">
    <property type="component" value="Unassembled WGS sequence"/>
</dbReference>
<dbReference type="EMBL" id="JAATIP010000009">
    <property type="protein sequence ID" value="KAF4394756.1"/>
    <property type="molecule type" value="Genomic_DNA"/>
</dbReference>
<reference evidence="6 7" key="1">
    <citation type="journal article" date="2020" name="bioRxiv">
        <title>Sequence and annotation of 42 cannabis genomes reveals extensive copy number variation in cannabinoid synthesis and pathogen resistance genes.</title>
        <authorList>
            <person name="Mckernan K.J."/>
            <person name="Helbert Y."/>
            <person name="Kane L.T."/>
            <person name="Ebling H."/>
            <person name="Zhang L."/>
            <person name="Liu B."/>
            <person name="Eaton Z."/>
            <person name="Mclaughlin S."/>
            <person name="Kingan S."/>
            <person name="Baybayan P."/>
            <person name="Concepcion G."/>
            <person name="Jordan M."/>
            <person name="Riva A."/>
            <person name="Barbazuk W."/>
            <person name="Harkins T."/>
        </authorList>
    </citation>
    <scope>NUCLEOTIDE SEQUENCE [LARGE SCALE GENOMIC DNA]</scope>
    <source>
        <strain evidence="7">cv. Jamaican Lion 4</strain>
        <tissue evidence="6">Leaf</tissue>
    </source>
</reference>
<proteinExistence type="predicted"/>
<organism evidence="6 7">
    <name type="scientific">Cannabis sativa</name>
    <name type="common">Hemp</name>
    <name type="synonym">Marijuana</name>
    <dbReference type="NCBI Taxonomy" id="3483"/>
    <lineage>
        <taxon>Eukaryota</taxon>
        <taxon>Viridiplantae</taxon>
        <taxon>Streptophyta</taxon>
        <taxon>Embryophyta</taxon>
        <taxon>Tracheophyta</taxon>
        <taxon>Spermatophyta</taxon>
        <taxon>Magnoliopsida</taxon>
        <taxon>eudicotyledons</taxon>
        <taxon>Gunneridae</taxon>
        <taxon>Pentapetalae</taxon>
        <taxon>rosids</taxon>
        <taxon>fabids</taxon>
        <taxon>Rosales</taxon>
        <taxon>Cannabaceae</taxon>
        <taxon>Cannabis</taxon>
    </lineage>
</organism>
<accession>A0A7J6HHI7</accession>
<feature type="domain" description="R13L1/DRL21-like LRR repeat region" evidence="5">
    <location>
        <begin position="86"/>
        <end position="183"/>
    </location>
</feature>